<dbReference type="Proteomes" id="UP000035740">
    <property type="component" value="Unassembled WGS sequence"/>
</dbReference>
<evidence type="ECO:0000313" key="2">
    <source>
        <dbReference type="EMBL" id="KMS64818.1"/>
    </source>
</evidence>
<protein>
    <submittedName>
        <fullName evidence="2">Uncharacterized protein</fullName>
    </submittedName>
</protein>
<evidence type="ECO:0000313" key="3">
    <source>
        <dbReference type="Proteomes" id="UP000035740"/>
    </source>
</evidence>
<feature type="non-terminal residue" evidence="2">
    <location>
        <position position="1"/>
    </location>
</feature>
<feature type="transmembrane region" description="Helical" evidence="1">
    <location>
        <begin position="54"/>
        <end position="75"/>
    </location>
</feature>
<proteinExistence type="predicted"/>
<keyword evidence="1" id="KW-0472">Membrane</keyword>
<sequence>VGSESKPTIESGVYTVQIGDKTAQFTLKVDGGNSVPISFKTATSPDFAVSGNDLLWSLICFVSGAAAGLPMWYILNNRKQRSTSSGSAFEYGLMSQS</sequence>
<reference evidence="2 3" key="1">
    <citation type="journal article" date="2014" name="Nature">
        <title>The genome of the recently domesticated crop plant sugar beet (Beta vulgaris).</title>
        <authorList>
            <person name="Dohm J.C."/>
            <person name="Minoche A.E."/>
            <person name="Holtgrawe D."/>
            <person name="Capella-Gutierrez S."/>
            <person name="Zakrzewski F."/>
            <person name="Tafer H."/>
            <person name="Rupp O."/>
            <person name="Sorensen T.R."/>
            <person name="Stracke R."/>
            <person name="Reinhardt R."/>
            <person name="Goesmann A."/>
            <person name="Kraft T."/>
            <person name="Schulz B."/>
            <person name="Stadler P.F."/>
            <person name="Schmidt T."/>
            <person name="Gabaldon T."/>
            <person name="Lehrach H."/>
            <person name="Weisshaar B."/>
            <person name="Himmelbauer H."/>
        </authorList>
    </citation>
    <scope>NUCLEOTIDE SEQUENCE [LARGE SCALE GENOMIC DNA]</scope>
    <source>
        <tissue evidence="2">Taproot</tissue>
    </source>
</reference>
<dbReference type="AlphaFoldDB" id="A0A0J7YNV9"/>
<accession>A0A0J7YNV9</accession>
<keyword evidence="1" id="KW-0812">Transmembrane</keyword>
<dbReference type="Gramene" id="KMS64818">
    <property type="protein sequence ID" value="KMS64818"/>
    <property type="gene ID" value="BVRB_042350"/>
</dbReference>
<organism evidence="2 3">
    <name type="scientific">Beta vulgaris subsp. vulgaris</name>
    <name type="common">Beet</name>
    <dbReference type="NCBI Taxonomy" id="3555"/>
    <lineage>
        <taxon>Eukaryota</taxon>
        <taxon>Viridiplantae</taxon>
        <taxon>Streptophyta</taxon>
        <taxon>Embryophyta</taxon>
        <taxon>Tracheophyta</taxon>
        <taxon>Spermatophyta</taxon>
        <taxon>Magnoliopsida</taxon>
        <taxon>eudicotyledons</taxon>
        <taxon>Gunneridae</taxon>
        <taxon>Pentapetalae</taxon>
        <taxon>Caryophyllales</taxon>
        <taxon>Chenopodiaceae</taxon>
        <taxon>Betoideae</taxon>
        <taxon>Beta</taxon>
    </lineage>
</organism>
<gene>
    <name evidence="2" type="ORF">BVRB_042350</name>
</gene>
<name>A0A0J7YNV9_BETVV</name>
<evidence type="ECO:0000256" key="1">
    <source>
        <dbReference type="SAM" id="Phobius"/>
    </source>
</evidence>
<dbReference type="EMBL" id="KQ121560">
    <property type="protein sequence ID" value="KMS64818.1"/>
    <property type="molecule type" value="Genomic_DNA"/>
</dbReference>
<keyword evidence="1" id="KW-1133">Transmembrane helix</keyword>
<keyword evidence="3" id="KW-1185">Reference proteome</keyword>